<reference evidence="1 2" key="1">
    <citation type="journal article" date="2022" name="Hortic Res">
        <title>A haplotype resolved chromosomal level avocado genome allows analysis of novel avocado genes.</title>
        <authorList>
            <person name="Nath O."/>
            <person name="Fletcher S.J."/>
            <person name="Hayward A."/>
            <person name="Shaw L.M."/>
            <person name="Masouleh A.K."/>
            <person name="Furtado A."/>
            <person name="Henry R.J."/>
            <person name="Mitter N."/>
        </authorList>
    </citation>
    <scope>NUCLEOTIDE SEQUENCE [LARGE SCALE GENOMIC DNA]</scope>
    <source>
        <strain evidence="2">cv. Hass</strain>
    </source>
</reference>
<dbReference type="EMBL" id="CM056810">
    <property type="protein sequence ID" value="KAJ8645115.1"/>
    <property type="molecule type" value="Genomic_DNA"/>
</dbReference>
<dbReference type="Proteomes" id="UP001234297">
    <property type="component" value="Chromosome 2"/>
</dbReference>
<keyword evidence="2" id="KW-1185">Reference proteome</keyword>
<proteinExistence type="predicted"/>
<name>A0ACC2MHD3_PERAE</name>
<gene>
    <name evidence="1" type="ORF">MRB53_006863</name>
</gene>
<evidence type="ECO:0000313" key="2">
    <source>
        <dbReference type="Proteomes" id="UP001234297"/>
    </source>
</evidence>
<sequence>MGNCIALPAAAASFTKKGGALPIETIFKLPSPLPSWPSGEGFALGSIDLGGLEVCQGSSCLVAIANPTTSLSLDGFLWLNAMWMATLEEDDIGGGMLRKPVDFTLVWSSESLKIKQDGMGYIWAPTPPQGFVAVGHMVTSSPEKPSVDEIRCVRADLADTCENDTVIWGSSGFNVYSSRPTCRGTQALGVGAGTIIAEVNGVPSPLGCLRNKDSNLSCMPNLAQIQVLMQAYAPWIYFHPNDAYLSSSVTWFFNNGALLYKQGDPTPNPIDPTGSNLPQGGSNDGAYWLDLPRDDGAKERVKKGDLQNSACYLHVKPILGASFTDIDIWVFYPFNGAAKAKVALVNLSLGRIGELVGDWEHVTLRISNFNGELWKVYFSEHSSGIWVNASELEFQGGNKAVTYSSLHGHAFYPQPGLVLQGSTKFGIGIRNDTAKGKLSLDTGMSFLLIAAEHLGSIVVEPPWLNYARGWGPKIDYDIGQEIDKVAKVLPAELKSALKDVVKGLPKEVLGEKGPTGPKMKRNWEGDEV</sequence>
<protein>
    <submittedName>
        <fullName evidence="1">Uncharacterized protein</fullName>
    </submittedName>
</protein>
<accession>A0ACC2MHD3</accession>
<evidence type="ECO:0000313" key="1">
    <source>
        <dbReference type="EMBL" id="KAJ8645115.1"/>
    </source>
</evidence>
<comment type="caution">
    <text evidence="1">The sequence shown here is derived from an EMBL/GenBank/DDBJ whole genome shotgun (WGS) entry which is preliminary data.</text>
</comment>
<organism evidence="1 2">
    <name type="scientific">Persea americana</name>
    <name type="common">Avocado</name>
    <dbReference type="NCBI Taxonomy" id="3435"/>
    <lineage>
        <taxon>Eukaryota</taxon>
        <taxon>Viridiplantae</taxon>
        <taxon>Streptophyta</taxon>
        <taxon>Embryophyta</taxon>
        <taxon>Tracheophyta</taxon>
        <taxon>Spermatophyta</taxon>
        <taxon>Magnoliopsida</taxon>
        <taxon>Magnoliidae</taxon>
        <taxon>Laurales</taxon>
        <taxon>Lauraceae</taxon>
        <taxon>Persea</taxon>
    </lineage>
</organism>